<comment type="caution">
    <text evidence="4">The sequence shown here is derived from an EMBL/GenBank/DDBJ whole genome shotgun (WGS) entry which is preliminary data.</text>
</comment>
<dbReference type="CDD" id="cd05825">
    <property type="entry name" value="LbH_wcaF_like"/>
    <property type="match status" value="1"/>
</dbReference>
<dbReference type="AlphaFoldDB" id="A0A317EJW3"/>
<protein>
    <submittedName>
        <fullName evidence="4">Colanic acid biosynthesis acetyltransferase WcaF</fullName>
    </submittedName>
</protein>
<dbReference type="PANTHER" id="PTHR23416:SF23">
    <property type="entry name" value="ACETYLTRANSFERASE C18B11.09C-RELATED"/>
    <property type="match status" value="1"/>
</dbReference>
<keyword evidence="3" id="KW-0812">Transmembrane</keyword>
<keyword evidence="3" id="KW-0472">Membrane</keyword>
<proteinExistence type="inferred from homology"/>
<keyword evidence="2 4" id="KW-0808">Transferase</keyword>
<gene>
    <name evidence="4" type="ORF">DHW03_16490</name>
</gene>
<dbReference type="PANTHER" id="PTHR23416">
    <property type="entry name" value="SIALIC ACID SYNTHASE-RELATED"/>
    <property type="match status" value="1"/>
</dbReference>
<dbReference type="Gene3D" id="2.160.10.10">
    <property type="entry name" value="Hexapeptide repeat proteins"/>
    <property type="match status" value="1"/>
</dbReference>
<dbReference type="RefSeq" id="WP_109926945.1">
    <property type="nucleotide sequence ID" value="NZ_QGNZ01000004.1"/>
</dbReference>
<dbReference type="InterPro" id="IPR011004">
    <property type="entry name" value="Trimer_LpxA-like_sf"/>
</dbReference>
<evidence type="ECO:0000313" key="4">
    <source>
        <dbReference type="EMBL" id="PWS26379.1"/>
    </source>
</evidence>
<sequence>MEKTQLHKAFNTGSFQIGASKLKQLLWYYTSVFFFKSGIIPFSVILVAILRLFGAKIGKEVRVKPGIHIKYPWKLSIDDYSWLADCYIENLDWVKIGKNCCISQQAMLVTGNHDYRKKNFDLLVKPITLEDGVWVGASSKVGPGVTLYSHSVLALGSVATKNLDAYSIYQGNPAQFIKERVIIV</sequence>
<keyword evidence="3" id="KW-1133">Transmembrane helix</keyword>
<evidence type="ECO:0000256" key="1">
    <source>
        <dbReference type="ARBA" id="ARBA00007274"/>
    </source>
</evidence>
<dbReference type="InterPro" id="IPR051159">
    <property type="entry name" value="Hexapeptide_acetyltransf"/>
</dbReference>
<dbReference type="GO" id="GO:0008374">
    <property type="term" value="F:O-acyltransferase activity"/>
    <property type="evidence" value="ECO:0007669"/>
    <property type="project" value="TreeGrafter"/>
</dbReference>
<dbReference type="NCBIfam" id="NF007797">
    <property type="entry name" value="PRK10502.1"/>
    <property type="match status" value="1"/>
</dbReference>
<dbReference type="EMBL" id="QGNZ01000004">
    <property type="protein sequence ID" value="PWS26379.1"/>
    <property type="molecule type" value="Genomic_DNA"/>
</dbReference>
<comment type="similarity">
    <text evidence="1">Belongs to the transferase hexapeptide repeat family.</text>
</comment>
<keyword evidence="5" id="KW-1185">Reference proteome</keyword>
<evidence type="ECO:0000313" key="5">
    <source>
        <dbReference type="Proteomes" id="UP000245379"/>
    </source>
</evidence>
<dbReference type="SUPFAM" id="SSF51161">
    <property type="entry name" value="Trimeric LpxA-like enzymes"/>
    <property type="match status" value="1"/>
</dbReference>
<accession>A0A317EJW3</accession>
<dbReference type="Proteomes" id="UP000245379">
    <property type="component" value="Unassembled WGS sequence"/>
</dbReference>
<feature type="transmembrane region" description="Helical" evidence="3">
    <location>
        <begin position="26"/>
        <end position="53"/>
    </location>
</feature>
<evidence type="ECO:0000256" key="3">
    <source>
        <dbReference type="SAM" id="Phobius"/>
    </source>
</evidence>
<reference evidence="4 5" key="1">
    <citation type="submission" date="2018-05" db="EMBL/GenBank/DDBJ databases">
        <title>Pedobacter paludis sp. nov., isolated from wetland soil.</title>
        <authorList>
            <person name="Zhang Y."/>
            <person name="Wang G."/>
        </authorList>
    </citation>
    <scope>NUCLEOTIDE SEQUENCE [LARGE SCALE GENOMIC DNA]</scope>
    <source>
        <strain evidence="4 5">KCTC22721</strain>
    </source>
</reference>
<organism evidence="4 5">
    <name type="scientific">Pedobacter yonginense</name>
    <dbReference type="NCBI Taxonomy" id="651869"/>
    <lineage>
        <taxon>Bacteria</taxon>
        <taxon>Pseudomonadati</taxon>
        <taxon>Bacteroidota</taxon>
        <taxon>Sphingobacteriia</taxon>
        <taxon>Sphingobacteriales</taxon>
        <taxon>Sphingobacteriaceae</taxon>
        <taxon>Pedobacter</taxon>
    </lineage>
</organism>
<evidence type="ECO:0000256" key="2">
    <source>
        <dbReference type="ARBA" id="ARBA00022679"/>
    </source>
</evidence>
<dbReference type="GO" id="GO:0005829">
    <property type="term" value="C:cytosol"/>
    <property type="evidence" value="ECO:0007669"/>
    <property type="project" value="TreeGrafter"/>
</dbReference>
<name>A0A317EJW3_9SPHI</name>
<dbReference type="OrthoDB" id="9814490at2"/>